<evidence type="ECO:0000259" key="1">
    <source>
        <dbReference type="Pfam" id="PF00329"/>
    </source>
</evidence>
<dbReference type="InterPro" id="IPR001268">
    <property type="entry name" value="NADH_UbQ_OxRdtase_30kDa_su"/>
</dbReference>
<dbReference type="Pfam" id="PF00329">
    <property type="entry name" value="Complex1_30kDa"/>
    <property type="match status" value="1"/>
</dbReference>
<dbReference type="AlphaFoldDB" id="A0AAE4SB80"/>
<dbReference type="EMBL" id="JAWDKB010000003">
    <property type="protein sequence ID" value="MDV0443522.1"/>
    <property type="molecule type" value="Genomic_DNA"/>
</dbReference>
<dbReference type="SUPFAM" id="SSF143243">
    <property type="entry name" value="Nqo5-like"/>
    <property type="match status" value="1"/>
</dbReference>
<gene>
    <name evidence="2" type="primary">ndhJ</name>
    <name evidence="2" type="ORF">McpCs1_09000</name>
</gene>
<dbReference type="RefSeq" id="WP_338096047.1">
    <property type="nucleotide sequence ID" value="NZ_JAWDKB010000003.1"/>
</dbReference>
<dbReference type="Gene3D" id="3.30.460.80">
    <property type="entry name" value="NADH:ubiquinone oxidoreductase, 30kDa subunit"/>
    <property type="match status" value="1"/>
</dbReference>
<evidence type="ECO:0000313" key="3">
    <source>
        <dbReference type="Proteomes" id="UP001283212"/>
    </source>
</evidence>
<dbReference type="InterPro" id="IPR037232">
    <property type="entry name" value="NADH_quin_OxRdtase_su_C/D-like"/>
</dbReference>
<proteinExistence type="predicted"/>
<accession>A0AAE4SB80</accession>
<sequence length="196" mass="21819">MTDKILSPEEVAAQLTAALGDAVLDTRIQRRAEGSKKIENINIWITIRRDAVHAAAEELMKIWYPHLSCIAGYDKGADSPDLRIQYIFSIYGGVVKGEYMVIFSLDLPKNDARLPTLTDILEGAAFTEHEKTEYLGITIDGLAPAPHKFFLPQNFPKDVYPLRKDDKKIPDSMIKDLWACGRPVNRPPAPLGGGDE</sequence>
<dbReference type="Proteomes" id="UP001283212">
    <property type="component" value="Unassembled WGS sequence"/>
</dbReference>
<dbReference type="GO" id="GO:0008137">
    <property type="term" value="F:NADH dehydrogenase (ubiquinone) activity"/>
    <property type="evidence" value="ECO:0007669"/>
    <property type="project" value="InterPro"/>
</dbReference>
<keyword evidence="3" id="KW-1185">Reference proteome</keyword>
<protein>
    <submittedName>
        <fullName evidence="2">NAD(P)H-quinone oxidoreductase subunit J, chloroplastic</fullName>
    </submittedName>
</protein>
<feature type="domain" description="NADH:ubiquinone oxidoreductase 30kDa subunit" evidence="1">
    <location>
        <begin position="45"/>
        <end position="166"/>
    </location>
</feature>
<organism evidence="2 3">
    <name type="scientific">Methanorbis rubei</name>
    <dbReference type="NCBI Taxonomy" id="3028300"/>
    <lineage>
        <taxon>Archaea</taxon>
        <taxon>Methanobacteriati</taxon>
        <taxon>Methanobacteriota</taxon>
        <taxon>Stenosarchaea group</taxon>
        <taxon>Methanomicrobia</taxon>
        <taxon>Methanomicrobiales</taxon>
        <taxon>Methanocorpusculaceae</taxon>
        <taxon>Methanorbis</taxon>
    </lineage>
</organism>
<reference evidence="2 3" key="1">
    <citation type="submission" date="2023-06" db="EMBL/GenBank/DDBJ databases">
        <title>Genome sequence of Methancorpusculaceae sp. Cs1.</title>
        <authorList>
            <person name="Protasov E."/>
            <person name="Platt K."/>
            <person name="Poehlein A."/>
            <person name="Daniel R."/>
            <person name="Brune A."/>
        </authorList>
    </citation>
    <scope>NUCLEOTIDE SEQUENCE [LARGE SCALE GENOMIC DNA]</scope>
    <source>
        <strain evidence="2 3">Cs1</strain>
    </source>
</reference>
<evidence type="ECO:0000313" key="2">
    <source>
        <dbReference type="EMBL" id="MDV0443522.1"/>
    </source>
</evidence>
<comment type="caution">
    <text evidence="2">The sequence shown here is derived from an EMBL/GenBank/DDBJ whole genome shotgun (WGS) entry which is preliminary data.</text>
</comment>
<name>A0AAE4SB80_9EURY</name>